<dbReference type="InterPro" id="IPR033742">
    <property type="entry name" value="IQSEC_PH"/>
</dbReference>
<dbReference type="CDD" id="cd13318">
    <property type="entry name" value="PH_IQSEC"/>
    <property type="match status" value="1"/>
</dbReference>
<dbReference type="Pfam" id="PF16453">
    <property type="entry name" value="IQ_SEC7_PH"/>
    <property type="match status" value="1"/>
</dbReference>
<dbReference type="PANTHER" id="PTHR10663">
    <property type="entry name" value="GUANYL-NUCLEOTIDE EXCHANGE FACTOR"/>
    <property type="match status" value="1"/>
</dbReference>
<dbReference type="InterPro" id="IPR035999">
    <property type="entry name" value="Sec7_dom_sf"/>
</dbReference>
<evidence type="ECO:0000256" key="2">
    <source>
        <dbReference type="ARBA" id="ARBA00006248"/>
    </source>
</evidence>
<comment type="subcellular location">
    <subcellularLocation>
        <location evidence="1">Cytoplasm</location>
    </subcellularLocation>
</comment>
<dbReference type="PROSITE" id="PS50190">
    <property type="entry name" value="SEC7"/>
    <property type="match status" value="1"/>
</dbReference>
<dbReference type="KEGG" id="tad:TRIADDRAFT_52469"/>
<dbReference type="PhylomeDB" id="B3RIN4"/>
<keyword evidence="3" id="KW-0963">Cytoplasm</keyword>
<dbReference type="InParanoid" id="B3RIN4"/>
<dbReference type="AlphaFoldDB" id="B3RIN4"/>
<protein>
    <recommendedName>
        <fullName evidence="6">SEC7 domain-containing protein</fullName>
    </recommendedName>
</protein>
<name>B3RIN4_TRIAD</name>
<dbReference type="STRING" id="10228.B3RIN4"/>
<proteinExistence type="inferred from homology"/>
<evidence type="ECO:0000256" key="3">
    <source>
        <dbReference type="ARBA" id="ARBA00022490"/>
    </source>
</evidence>
<keyword evidence="8" id="KW-1185">Reference proteome</keyword>
<reference evidence="7 8" key="1">
    <citation type="journal article" date="2008" name="Nature">
        <title>The Trichoplax genome and the nature of placozoans.</title>
        <authorList>
            <person name="Srivastava M."/>
            <person name="Begovic E."/>
            <person name="Chapman J."/>
            <person name="Putnam N.H."/>
            <person name="Hellsten U."/>
            <person name="Kawashima T."/>
            <person name="Kuo A."/>
            <person name="Mitros T."/>
            <person name="Salamov A."/>
            <person name="Carpenter M.L."/>
            <person name="Signorovitch A.Y."/>
            <person name="Moreno M.A."/>
            <person name="Kamm K."/>
            <person name="Grimwood J."/>
            <person name="Schmutz J."/>
            <person name="Shapiro H."/>
            <person name="Grigoriev I.V."/>
            <person name="Buss L.W."/>
            <person name="Schierwater B."/>
            <person name="Dellaporta S.L."/>
            <person name="Rokhsar D.S."/>
        </authorList>
    </citation>
    <scope>NUCLEOTIDE SEQUENCE [LARGE SCALE GENOMIC DNA]</scope>
    <source>
        <strain evidence="7 8">Grell-BS-1999</strain>
    </source>
</reference>
<evidence type="ECO:0000313" key="7">
    <source>
        <dbReference type="EMBL" id="EDV29014.1"/>
    </source>
</evidence>
<dbReference type="CTD" id="6750166"/>
<dbReference type="EMBL" id="DS985241">
    <property type="protein sequence ID" value="EDV29014.1"/>
    <property type="molecule type" value="Genomic_DNA"/>
</dbReference>
<dbReference type="Gene3D" id="1.10.1000.11">
    <property type="entry name" value="Arf Nucleotide-binding Site Opener,domain 2"/>
    <property type="match status" value="1"/>
</dbReference>
<gene>
    <name evidence="7" type="ORF">TRIADDRAFT_52469</name>
</gene>
<feature type="domain" description="SEC7" evidence="6">
    <location>
        <begin position="316"/>
        <end position="476"/>
    </location>
</feature>
<accession>B3RIN4</accession>
<comment type="similarity">
    <text evidence="2">Belongs to the BRAG family.</text>
</comment>
<evidence type="ECO:0000313" key="8">
    <source>
        <dbReference type="Proteomes" id="UP000009022"/>
    </source>
</evidence>
<sequence length="805" mass="91962">MEVISEESIIELHKKINYQAHYIDELKKKIDILEAYNRDLELALLTIHGRANDFEFEDDLSHGEKLFSVVKILYSGLFNLYTIFNNPRMHSDSSYLNRNTLQWMNKRFDKWRKASTNHSRVYRSRSDADFTYRMGGRRPRSFAGIGTALPYEEYLAQRSESRNSFNSRLKHEDANKFQSQSGDRAHHSAIEATQNYRAINVNDAELSQSEATFDKYLSDQSNRDILLKDHSLTDMNETSLGLLQNSDSSNTLQNTANFVQSAKATSTNEEGRFLMESKLKKQVAASGEYKENGIDFLTSKVAYDIIPNPMLVKSEHRKPQRGIEYLIRKGILKRDPEFVARFLFEQIGVSKKFLGEYLGCISESFNVAVLDWYINFLDFTKITVDEALRRMLKTFLLPVFAHRYCECNEDCPFSEDTMFILSFSMIMLNTDLHNPNIKNERRMKEQDFIRNNRGINDGNDLPDQFLAGIYHRIKQNPFQSGVDHTTKVRNIENSINGKCPELSLPHRQLIHIASFCVVDPNKKEKPGLHPRIVFLFNDMILLTKMQIKKGRQSAPLKVPTVGGSTYNYKSHYTLWGLQVRVIKHSYYKFPLQLYKQLDSKIVLTLNASNESERRNFVKNLKLALCEVEAVEKERLAEIEAQKAGKNYLSRNTDNTSVIGSAEATQLVSYSLKNYNIFLKGDDKAAYNGSTMNSKEITSTVKLSESISSSSECDESTLSIANNSSLQKDHDVESAEANTTENVLQSRHFDNVKLPTADLHDISNISGSLSPKHDINTEASSTNSESCDITLDKEMSLSHDDKSISI</sequence>
<evidence type="ECO:0000259" key="6">
    <source>
        <dbReference type="PROSITE" id="PS50190"/>
    </source>
</evidence>
<dbReference type="SUPFAM" id="SSF48425">
    <property type="entry name" value="Sec7 domain"/>
    <property type="match status" value="1"/>
</dbReference>
<dbReference type="GO" id="GO:0032012">
    <property type="term" value="P:regulation of ARF protein signal transduction"/>
    <property type="evidence" value="ECO:0007669"/>
    <property type="project" value="InterPro"/>
</dbReference>
<dbReference type="HOGENOM" id="CLU_349974_0_0_1"/>
<organism evidence="7 8">
    <name type="scientific">Trichoplax adhaerens</name>
    <name type="common">Trichoplax reptans</name>
    <dbReference type="NCBI Taxonomy" id="10228"/>
    <lineage>
        <taxon>Eukaryota</taxon>
        <taxon>Metazoa</taxon>
        <taxon>Placozoa</taxon>
        <taxon>Uniplacotomia</taxon>
        <taxon>Trichoplacea</taxon>
        <taxon>Trichoplacidae</taxon>
        <taxon>Trichoplax</taxon>
    </lineage>
</organism>
<dbReference type="Proteomes" id="UP000009022">
    <property type="component" value="Unassembled WGS sequence"/>
</dbReference>
<evidence type="ECO:0000256" key="1">
    <source>
        <dbReference type="ARBA" id="ARBA00004496"/>
    </source>
</evidence>
<dbReference type="Gene3D" id="1.10.220.20">
    <property type="match status" value="1"/>
</dbReference>
<evidence type="ECO:0000256" key="5">
    <source>
        <dbReference type="ARBA" id="ARBA00023054"/>
    </source>
</evidence>
<dbReference type="RefSeq" id="XP_002108216.1">
    <property type="nucleotide sequence ID" value="XM_002108180.1"/>
</dbReference>
<dbReference type="OrthoDB" id="430364at2759"/>
<keyword evidence="5" id="KW-0175">Coiled coil</keyword>
<dbReference type="Pfam" id="PF01369">
    <property type="entry name" value="Sec7"/>
    <property type="match status" value="1"/>
</dbReference>
<dbReference type="GO" id="GO:0005737">
    <property type="term" value="C:cytoplasm"/>
    <property type="evidence" value="ECO:0007669"/>
    <property type="project" value="UniProtKB-SubCell"/>
</dbReference>
<dbReference type="GeneID" id="6750166"/>
<dbReference type="InterPro" id="IPR011993">
    <property type="entry name" value="PH-like_dom_sf"/>
</dbReference>
<dbReference type="SUPFAM" id="SSF50729">
    <property type="entry name" value="PH domain-like"/>
    <property type="match status" value="1"/>
</dbReference>
<dbReference type="GO" id="GO:0005085">
    <property type="term" value="F:guanyl-nucleotide exchange factor activity"/>
    <property type="evidence" value="ECO:0000318"/>
    <property type="project" value="GO_Central"/>
</dbReference>
<dbReference type="InterPro" id="IPR000904">
    <property type="entry name" value="Sec7_dom"/>
</dbReference>
<dbReference type="Gene3D" id="2.30.29.30">
    <property type="entry name" value="Pleckstrin-homology domain (PH domain)/Phosphotyrosine-binding domain (PTB)"/>
    <property type="match status" value="1"/>
</dbReference>
<keyword evidence="4" id="KW-0597">Phosphoprotein</keyword>
<dbReference type="PANTHER" id="PTHR10663:SF402">
    <property type="entry name" value="MIP16918P"/>
    <property type="match status" value="1"/>
</dbReference>
<evidence type="ECO:0000256" key="4">
    <source>
        <dbReference type="ARBA" id="ARBA00022553"/>
    </source>
</evidence>
<dbReference type="CDD" id="cd00171">
    <property type="entry name" value="Sec7"/>
    <property type="match status" value="1"/>
</dbReference>
<dbReference type="InterPro" id="IPR023394">
    <property type="entry name" value="Sec7_C_sf"/>
</dbReference>
<dbReference type="eggNOG" id="KOG0931">
    <property type="taxonomic scope" value="Eukaryota"/>
</dbReference>
<dbReference type="SMART" id="SM00222">
    <property type="entry name" value="Sec7"/>
    <property type="match status" value="1"/>
</dbReference>